<dbReference type="PANTHER" id="PTHR39426:SF1">
    <property type="entry name" value="HOMOLOGY TO DEATH-ON-CURING PROTEIN OF PHAGE P1"/>
    <property type="match status" value="1"/>
</dbReference>
<gene>
    <name evidence="2" type="ORF">FYJ45_14910</name>
</gene>
<dbReference type="InterPro" id="IPR003812">
    <property type="entry name" value="Fido"/>
</dbReference>
<evidence type="ECO:0000313" key="2">
    <source>
        <dbReference type="EMBL" id="MSS89527.1"/>
    </source>
</evidence>
<comment type="caution">
    <text evidence="2">The sequence shown here is derived from an EMBL/GenBank/DDBJ whole genome shotgun (WGS) entry which is preliminary data.</text>
</comment>
<dbReference type="GO" id="GO:0016301">
    <property type="term" value="F:kinase activity"/>
    <property type="evidence" value="ECO:0007669"/>
    <property type="project" value="InterPro"/>
</dbReference>
<dbReference type="PANTHER" id="PTHR39426">
    <property type="entry name" value="HOMOLOGY TO DEATH-ON-CURING PROTEIN OF PHAGE P1"/>
    <property type="match status" value="1"/>
</dbReference>
<dbReference type="InterPro" id="IPR053737">
    <property type="entry name" value="Type_II_TA_Toxin"/>
</dbReference>
<proteinExistence type="predicted"/>
<protein>
    <submittedName>
        <fullName evidence="2">Type II toxin-antitoxin system death-on-curing family toxin</fullName>
    </submittedName>
</protein>
<dbReference type="SUPFAM" id="SSF140931">
    <property type="entry name" value="Fic-like"/>
    <property type="match status" value="1"/>
</dbReference>
<accession>A0A6N7WGC9</accession>
<dbReference type="Pfam" id="PF02661">
    <property type="entry name" value="Fic"/>
    <property type="match status" value="1"/>
</dbReference>
<evidence type="ECO:0000259" key="1">
    <source>
        <dbReference type="PROSITE" id="PS51459"/>
    </source>
</evidence>
<dbReference type="Proteomes" id="UP000436047">
    <property type="component" value="Unassembled WGS sequence"/>
</dbReference>
<dbReference type="Gene3D" id="1.20.120.1870">
    <property type="entry name" value="Fic/DOC protein, Fido domain"/>
    <property type="match status" value="1"/>
</dbReference>
<evidence type="ECO:0000313" key="3">
    <source>
        <dbReference type="Proteomes" id="UP000436047"/>
    </source>
</evidence>
<dbReference type="EMBL" id="VUMI01000023">
    <property type="protein sequence ID" value="MSS89527.1"/>
    <property type="molecule type" value="Genomic_DNA"/>
</dbReference>
<dbReference type="NCBIfam" id="TIGR01550">
    <property type="entry name" value="DOC_P1"/>
    <property type="match status" value="1"/>
</dbReference>
<sequence length="132" mass="15116">MINLTIDEITYLHEKLIQKTGDISGIRDIGMLESAVYSAKQSFGDEEVYPIPIERAARLAYYVITNHLFMDGNKRTGMSVMLMTLKLNHIEIEYTQQELICLGLSVADRSNGYGVILKWIIVQQMYIILSWP</sequence>
<dbReference type="InterPro" id="IPR006440">
    <property type="entry name" value="Doc"/>
</dbReference>
<organism evidence="2 3">
    <name type="scientific">Eisenbergiella porci</name>
    <dbReference type="NCBI Taxonomy" id="2652274"/>
    <lineage>
        <taxon>Bacteria</taxon>
        <taxon>Bacillati</taxon>
        <taxon>Bacillota</taxon>
        <taxon>Clostridia</taxon>
        <taxon>Lachnospirales</taxon>
        <taxon>Lachnospiraceae</taxon>
        <taxon>Eisenbergiella</taxon>
    </lineage>
</organism>
<feature type="domain" description="Fido" evidence="1">
    <location>
        <begin position="4"/>
        <end position="122"/>
    </location>
</feature>
<dbReference type="InterPro" id="IPR036597">
    <property type="entry name" value="Fido-like_dom_sf"/>
</dbReference>
<dbReference type="AlphaFoldDB" id="A0A6N7WGC9"/>
<dbReference type="PROSITE" id="PS51459">
    <property type="entry name" value="FIDO"/>
    <property type="match status" value="1"/>
</dbReference>
<reference evidence="2 3" key="1">
    <citation type="submission" date="2019-08" db="EMBL/GenBank/DDBJ databases">
        <title>In-depth cultivation of the pig gut microbiome towards novel bacterial diversity and tailored functional studies.</title>
        <authorList>
            <person name="Wylensek D."/>
            <person name="Hitch T.C.A."/>
            <person name="Clavel T."/>
        </authorList>
    </citation>
    <scope>NUCLEOTIDE SEQUENCE [LARGE SCALE GENOMIC DNA]</scope>
    <source>
        <strain evidence="2 3">WCA-389-WT-23B</strain>
    </source>
</reference>
<keyword evidence="3" id="KW-1185">Reference proteome</keyword>
<name>A0A6N7WGC9_9FIRM</name>